<evidence type="ECO:0000256" key="2">
    <source>
        <dbReference type="ARBA" id="ARBA00022771"/>
    </source>
</evidence>
<evidence type="ECO:0000256" key="4">
    <source>
        <dbReference type="PROSITE-ProRule" id="PRU00723"/>
    </source>
</evidence>
<dbReference type="PROSITE" id="PS50103">
    <property type="entry name" value="ZF_C3H1"/>
    <property type="match status" value="1"/>
</dbReference>
<evidence type="ECO:0000313" key="9">
    <source>
        <dbReference type="EMBL" id="CAE7468187.1"/>
    </source>
</evidence>
<dbReference type="Pfam" id="PF18044">
    <property type="entry name" value="zf-CCCH_4"/>
    <property type="match status" value="1"/>
</dbReference>
<feature type="compositionally biased region" description="Polar residues" evidence="6">
    <location>
        <begin position="62"/>
        <end position="71"/>
    </location>
</feature>
<keyword evidence="1 4" id="KW-0479">Metal-binding</keyword>
<proteinExistence type="predicted"/>
<feature type="domain" description="C3H1-type" evidence="7">
    <location>
        <begin position="475"/>
        <end position="503"/>
    </location>
</feature>
<dbReference type="InterPro" id="IPR036855">
    <property type="entry name" value="Znf_CCCH_sf"/>
</dbReference>
<evidence type="ECO:0000259" key="8">
    <source>
        <dbReference type="PROSITE" id="PS50158"/>
    </source>
</evidence>
<dbReference type="EMBL" id="CAJNDS010002422">
    <property type="protein sequence ID" value="CAE7468187.1"/>
    <property type="molecule type" value="Genomic_DNA"/>
</dbReference>
<feature type="region of interest" description="Disordered" evidence="6">
    <location>
        <begin position="567"/>
        <end position="599"/>
    </location>
</feature>
<feature type="zinc finger region" description="C3H1-type" evidence="4">
    <location>
        <begin position="475"/>
        <end position="503"/>
    </location>
</feature>
<feature type="region of interest" description="Disordered" evidence="6">
    <location>
        <begin position="523"/>
        <end position="542"/>
    </location>
</feature>
<accession>A0A812SAZ5</accession>
<dbReference type="GO" id="GO:0003676">
    <property type="term" value="F:nucleic acid binding"/>
    <property type="evidence" value="ECO:0007669"/>
    <property type="project" value="InterPro"/>
</dbReference>
<gene>
    <name evidence="9" type="ORF">SNAT2548_LOCUS26198</name>
</gene>
<keyword evidence="2 4" id="KW-0863">Zinc-finger</keyword>
<feature type="compositionally biased region" description="Basic and acidic residues" evidence="6">
    <location>
        <begin position="589"/>
        <end position="598"/>
    </location>
</feature>
<organism evidence="9 10">
    <name type="scientific">Symbiodinium natans</name>
    <dbReference type="NCBI Taxonomy" id="878477"/>
    <lineage>
        <taxon>Eukaryota</taxon>
        <taxon>Sar</taxon>
        <taxon>Alveolata</taxon>
        <taxon>Dinophyceae</taxon>
        <taxon>Suessiales</taxon>
        <taxon>Symbiodiniaceae</taxon>
        <taxon>Symbiodinium</taxon>
    </lineage>
</organism>
<feature type="region of interest" description="Disordered" evidence="6">
    <location>
        <begin position="54"/>
        <end position="147"/>
    </location>
</feature>
<protein>
    <submittedName>
        <fullName evidence="9">Uncharacterized protein</fullName>
    </submittedName>
</protein>
<dbReference type="GO" id="GO:0008270">
    <property type="term" value="F:zinc ion binding"/>
    <property type="evidence" value="ECO:0007669"/>
    <property type="project" value="UniProtKB-KW"/>
</dbReference>
<evidence type="ECO:0000259" key="7">
    <source>
        <dbReference type="PROSITE" id="PS50103"/>
    </source>
</evidence>
<sequence>MGSQPKAPAATPPSSSSVPAEAIQAEVQRQLGGLLNRLQQAEDRNKDLHAELERYRQRETEQAWSPWTRNENPAAAGPTQAPGLVAEIGEGPGLPDREAASVPAPPDTWSGGQQTGISSRPYVHESEAQSFPRLSTAPLPPASTVTPGLLESIMGRVRSPSPPPPPRAGSDAAVLNALTQGMKQLQDLQMQAMSKATSSSQLVEIVKPGTTNLAPIPQLRGDSLATAALEFQDWLEVAGSVMSDVSESSGQWWQLVIKQVDGTYHRWLGATPLERLQVFPEQSFELCTGRWVRLNARVTSMMLGAMDESLRADMVSQRLTQDTVKMLFRLHTLFQPGGSAERYEMLRRLQTPSEFLQGGDSLAEALKVVRAWPRWLSRCQAVKMSPPDPSVLAKGLASVTSKYIQGSEDASFRTAMLRTTLRLDGQPSLDQVMAYQKHLQAELETLVATTSTTPTPKVRAADARALDKTDKAKDKEKGELCRYFMKSTGCRRGMKCNYAHSMASLDRETRSKKCLQCGSESHRQKECPVGKGGSKGKSTSSSAHLAYQQADLEHFYHHEWTCCSISGRGRRKWGSSSRRALDPGGQRPEAAEGDKSPEKTSSLRVLIVKDIRVCSLRTTTALLDSGATHALRSATSWEEWSQSEPVMVQLAGSHSLQMKMNQAGSLLMPPKTIGAEVEGQTIVPLGELVKTLGYTLHWSPDECLLLDENGGQTRLNVSSGCPEMCEVEALTLIARLEERKRERLENETLETQDRIAAVAAGMDKSWFEYLMHYTNNGNREMGLRALRDAPFLQDLPGECLNGVVPSALPESGWDVLKPIEFLTRAQRRSLLRAKRWVVHLCAGKESHLEFFKLDRGDTAVLELDVDRCKGQDILSERVWRMLIWGAREGRVALIFGGPPGRTDLVTALNHRQPLALKNLAVIVRMLWLHVVATSGRLTRAKGNNRRRSVGFFLEHPGETTKRGSLWKMPLWELFQEESGQFRVSFDQQGMGASSSSPTTIGTNIPYFQPFRMLEWRLIDQKVKQRLPLDGPLGW</sequence>
<keyword evidence="5" id="KW-0175">Coiled coil</keyword>
<feature type="region of interest" description="Disordered" evidence="6">
    <location>
        <begin position="1"/>
        <end position="20"/>
    </location>
</feature>
<feature type="domain" description="CCHC-type" evidence="8">
    <location>
        <begin position="513"/>
        <end position="528"/>
    </location>
</feature>
<dbReference type="SUPFAM" id="SSF90229">
    <property type="entry name" value="CCCH zinc finger"/>
    <property type="match status" value="1"/>
</dbReference>
<dbReference type="OrthoDB" id="415053at2759"/>
<keyword evidence="10" id="KW-1185">Reference proteome</keyword>
<evidence type="ECO:0000256" key="3">
    <source>
        <dbReference type="ARBA" id="ARBA00022833"/>
    </source>
</evidence>
<reference evidence="9" key="1">
    <citation type="submission" date="2021-02" db="EMBL/GenBank/DDBJ databases">
        <authorList>
            <person name="Dougan E. K."/>
            <person name="Rhodes N."/>
            <person name="Thang M."/>
            <person name="Chan C."/>
        </authorList>
    </citation>
    <scope>NUCLEOTIDE SEQUENCE</scope>
</reference>
<evidence type="ECO:0000313" key="10">
    <source>
        <dbReference type="Proteomes" id="UP000604046"/>
    </source>
</evidence>
<dbReference type="PROSITE" id="PS50158">
    <property type="entry name" value="ZF_CCHC"/>
    <property type="match status" value="1"/>
</dbReference>
<feature type="coiled-coil region" evidence="5">
    <location>
        <begin position="727"/>
        <end position="754"/>
    </location>
</feature>
<dbReference type="InterPro" id="IPR041367">
    <property type="entry name" value="Znf-CCCH_4"/>
</dbReference>
<keyword evidence="3 4" id="KW-0862">Zinc</keyword>
<dbReference type="SMART" id="SM00356">
    <property type="entry name" value="ZnF_C3H1"/>
    <property type="match status" value="1"/>
</dbReference>
<dbReference type="InterPro" id="IPR000571">
    <property type="entry name" value="Znf_CCCH"/>
</dbReference>
<dbReference type="Proteomes" id="UP000604046">
    <property type="component" value="Unassembled WGS sequence"/>
</dbReference>
<evidence type="ECO:0000256" key="5">
    <source>
        <dbReference type="SAM" id="Coils"/>
    </source>
</evidence>
<name>A0A812SAZ5_9DINO</name>
<evidence type="ECO:0000256" key="1">
    <source>
        <dbReference type="ARBA" id="ARBA00022723"/>
    </source>
</evidence>
<dbReference type="AlphaFoldDB" id="A0A812SAZ5"/>
<evidence type="ECO:0000256" key="6">
    <source>
        <dbReference type="SAM" id="MobiDB-lite"/>
    </source>
</evidence>
<comment type="caution">
    <text evidence="9">The sequence shown here is derived from an EMBL/GenBank/DDBJ whole genome shotgun (WGS) entry which is preliminary data.</text>
</comment>
<dbReference type="InterPro" id="IPR001878">
    <property type="entry name" value="Znf_CCHC"/>
</dbReference>
<dbReference type="Gene3D" id="4.10.1000.10">
    <property type="entry name" value="Zinc finger, CCCH-type"/>
    <property type="match status" value="1"/>
</dbReference>